<dbReference type="GO" id="GO:0000938">
    <property type="term" value="C:GARP complex"/>
    <property type="evidence" value="ECO:0007669"/>
    <property type="project" value="TreeGrafter"/>
</dbReference>
<dbReference type="GeneID" id="28727235"/>
<dbReference type="GO" id="GO:0006896">
    <property type="term" value="P:Golgi to vacuole transport"/>
    <property type="evidence" value="ECO:0007669"/>
    <property type="project" value="TreeGrafter"/>
</dbReference>
<evidence type="ECO:0000313" key="4">
    <source>
        <dbReference type="Proteomes" id="UP000037751"/>
    </source>
</evidence>
<dbReference type="EMBL" id="LGAV01000003">
    <property type="protein sequence ID" value="KOS15075.1"/>
    <property type="molecule type" value="Genomic_DNA"/>
</dbReference>
<dbReference type="GO" id="GO:0042147">
    <property type="term" value="P:retrograde transport, endosome to Golgi"/>
    <property type="evidence" value="ECO:0007669"/>
    <property type="project" value="TreeGrafter"/>
</dbReference>
<keyword evidence="4" id="KW-1185">Reference proteome</keyword>
<dbReference type="PANTHER" id="PTHR14190">
    <property type="entry name" value="SUPPRESSOR OF ACTIN MUTATIONS 2/VACUOLAR PROTEIN SORTING 52"/>
    <property type="match status" value="1"/>
</dbReference>
<protein>
    <recommendedName>
        <fullName evidence="2">Vps52 coiled-coil domain-containing protein</fullName>
    </recommendedName>
</protein>
<evidence type="ECO:0000256" key="1">
    <source>
        <dbReference type="SAM" id="Coils"/>
    </source>
</evidence>
<comment type="caution">
    <text evidence="3">The sequence shown here is derived from an EMBL/GenBank/DDBJ whole genome shotgun (WGS) entry which is preliminary data.</text>
</comment>
<reference evidence="3 4" key="1">
    <citation type="submission" date="2015-07" db="EMBL/GenBank/DDBJ databases">
        <title>Draft Genome Sequence of Malassezia furfur CBS1878 and Malassezia pachydermatis CBS1879.</title>
        <authorList>
            <person name="Triana S."/>
            <person name="Ohm R."/>
            <person name="Gonzalez A."/>
            <person name="DeCock H."/>
            <person name="Restrepo S."/>
            <person name="Celis A."/>
        </authorList>
    </citation>
    <scope>NUCLEOTIDE SEQUENCE [LARGE SCALE GENOMIC DNA]</scope>
    <source>
        <strain evidence="3 4">CBS 1879</strain>
    </source>
</reference>
<evidence type="ECO:0000313" key="3">
    <source>
        <dbReference type="EMBL" id="KOS15075.1"/>
    </source>
</evidence>
<feature type="coiled-coil region" evidence="1">
    <location>
        <begin position="70"/>
        <end position="104"/>
    </location>
</feature>
<feature type="domain" description="Vps52 coiled-coil" evidence="2">
    <location>
        <begin position="52"/>
        <end position="224"/>
    </location>
</feature>
<dbReference type="RefSeq" id="XP_017992707.1">
    <property type="nucleotide sequence ID" value="XM_018135360.1"/>
</dbReference>
<dbReference type="PANTHER" id="PTHR14190:SF7">
    <property type="entry name" value="VACUOLAR PROTEIN SORTING-ASSOCIATED PROTEIN 52 HOMOLOG"/>
    <property type="match status" value="1"/>
</dbReference>
<dbReference type="VEuPathDB" id="FungiDB:Malapachy_0847"/>
<organism evidence="3 4">
    <name type="scientific">Malassezia pachydermatis</name>
    <dbReference type="NCBI Taxonomy" id="77020"/>
    <lineage>
        <taxon>Eukaryota</taxon>
        <taxon>Fungi</taxon>
        <taxon>Dikarya</taxon>
        <taxon>Basidiomycota</taxon>
        <taxon>Ustilaginomycotina</taxon>
        <taxon>Malasseziomycetes</taxon>
        <taxon>Malasseziales</taxon>
        <taxon>Malasseziaceae</taxon>
        <taxon>Malassezia</taxon>
    </lineage>
</organism>
<name>A0A0M9VQ38_9BASI</name>
<dbReference type="STRING" id="77020.A0A0M9VQ38"/>
<dbReference type="InterPro" id="IPR048319">
    <property type="entry name" value="Vps52_CC"/>
</dbReference>
<keyword evidence="1" id="KW-0175">Coiled coil</keyword>
<proteinExistence type="predicted"/>
<dbReference type="GO" id="GO:0005829">
    <property type="term" value="C:cytosol"/>
    <property type="evidence" value="ECO:0007669"/>
    <property type="project" value="GOC"/>
</dbReference>
<dbReference type="Pfam" id="PF04129">
    <property type="entry name" value="Vps52_CC"/>
    <property type="match status" value="1"/>
</dbReference>
<dbReference type="AlphaFoldDB" id="A0A0M9VQ38"/>
<dbReference type="OrthoDB" id="19482at2759"/>
<evidence type="ECO:0000259" key="2">
    <source>
        <dbReference type="Pfam" id="PF04129"/>
    </source>
</evidence>
<accession>A0A0M9VQ38</accession>
<gene>
    <name evidence="3" type="ORF">Malapachy_0847</name>
</gene>
<sequence length="594" mass="66177">MNGGAVDIAAALAEITQKERVDIGTYCDRMITQADHALDEQAAVQQPALKALAEQVRTSRTSLATIRQQLEQFSAQLTTASTNIQKLQDRSHSLSDQLAQQQAEASELAQWLETCVVPPSVVRLLRDTPVEKDLHGWVHAAHTIETCLQSLNEYEAKQNDVAKGGTARAQANAVAEQSKYLAITKIYPYLLSLFEPIRTSVTTTLPILQFSVLLPHNQPLYEFLAMHAPRIAAEVQLAYINAARLYYETAFRRYTRELQRILQRWTEPSVLVADAPRHPEGLFALDRLQYAQPTASATALMAYQGEDTHFHASPEHVFHTLAWVFFDTACSEYAFLARFFAGVGMKKTWAPDAAMPTESMLSLSEDEAQEHKAIVTRETWRQVMEPAMQAFADFRKSMLALPHVPLLSHLTMVTLTQELMRVAQARHCLVPELESALMQHVLETWPLVAKALDTEVDAMKHLSVGPRQGPPPPRTGLLELWGAVTASSTDLTRSGHTSQALLHIVTAYAHMYRAIAQLSSSEHEGMLMAGLTRIHAEMARLLREYATNTYPSHKDGTPPDALCMQIHDALAAHTNDTLTTEAAAWRQLAEQLRT</sequence>
<dbReference type="Proteomes" id="UP000037751">
    <property type="component" value="Unassembled WGS sequence"/>
</dbReference>
<dbReference type="GO" id="GO:0032456">
    <property type="term" value="P:endocytic recycling"/>
    <property type="evidence" value="ECO:0007669"/>
    <property type="project" value="TreeGrafter"/>
</dbReference>
<dbReference type="GO" id="GO:0019905">
    <property type="term" value="F:syntaxin binding"/>
    <property type="evidence" value="ECO:0007669"/>
    <property type="project" value="TreeGrafter"/>
</dbReference>
<dbReference type="InterPro" id="IPR007258">
    <property type="entry name" value="Vps52"/>
</dbReference>